<dbReference type="Gene3D" id="1.10.287.130">
    <property type="match status" value="1"/>
</dbReference>
<dbReference type="SMART" id="SM00387">
    <property type="entry name" value="HATPase_c"/>
    <property type="match status" value="1"/>
</dbReference>
<dbReference type="SUPFAM" id="SSF55785">
    <property type="entry name" value="PYP-like sensor domain (PAS domain)"/>
    <property type="match status" value="2"/>
</dbReference>
<dbReference type="EC" id="2.7.13.3" evidence="3"/>
<evidence type="ECO:0000256" key="11">
    <source>
        <dbReference type="ARBA" id="ARBA00022989"/>
    </source>
</evidence>
<keyword evidence="12" id="KW-0902">Two-component regulatory system</keyword>
<dbReference type="CDD" id="cd00130">
    <property type="entry name" value="PAS"/>
    <property type="match status" value="2"/>
</dbReference>
<dbReference type="InterPro" id="IPR001789">
    <property type="entry name" value="Sig_transdc_resp-reg_receiver"/>
</dbReference>
<evidence type="ECO:0000256" key="16">
    <source>
        <dbReference type="PROSITE-ProRule" id="PRU00110"/>
    </source>
</evidence>
<protein>
    <recommendedName>
        <fullName evidence="15">Sensory/regulatory protein RpfC</fullName>
        <ecNumber evidence="3">2.7.13.3</ecNumber>
    </recommendedName>
</protein>
<evidence type="ECO:0000256" key="8">
    <source>
        <dbReference type="ARBA" id="ARBA00022741"/>
    </source>
</evidence>
<evidence type="ECO:0000256" key="4">
    <source>
        <dbReference type="ARBA" id="ARBA00022475"/>
    </source>
</evidence>
<dbReference type="EMBL" id="AMZO01000016">
    <property type="protein sequence ID" value="ELR65817.1"/>
    <property type="molecule type" value="Genomic_DNA"/>
</dbReference>
<dbReference type="CDD" id="cd17546">
    <property type="entry name" value="REC_hyHK_CKI1_RcsC-like"/>
    <property type="match status" value="1"/>
</dbReference>
<dbReference type="SMART" id="SM00091">
    <property type="entry name" value="PAS"/>
    <property type="match status" value="1"/>
</dbReference>
<dbReference type="GO" id="GO:0005524">
    <property type="term" value="F:ATP binding"/>
    <property type="evidence" value="ECO:0007669"/>
    <property type="project" value="UniProtKB-KW"/>
</dbReference>
<dbReference type="InterPro" id="IPR011006">
    <property type="entry name" value="CheY-like_superfamily"/>
</dbReference>
<evidence type="ECO:0000256" key="18">
    <source>
        <dbReference type="SAM" id="Phobius"/>
    </source>
</evidence>
<dbReference type="Proteomes" id="UP000011134">
    <property type="component" value="Unassembled WGS sequence"/>
</dbReference>
<dbReference type="AlphaFoldDB" id="L8JEI2"/>
<feature type="transmembrane region" description="Helical" evidence="18">
    <location>
        <begin position="29"/>
        <end position="53"/>
    </location>
</feature>
<dbReference type="Pfam" id="PF00072">
    <property type="entry name" value="Response_reg"/>
    <property type="match status" value="1"/>
</dbReference>
<keyword evidence="7 18" id="KW-0812">Transmembrane</keyword>
<dbReference type="SMART" id="SM00448">
    <property type="entry name" value="REC"/>
    <property type="match status" value="1"/>
</dbReference>
<keyword evidence="8" id="KW-0547">Nucleotide-binding</keyword>
<evidence type="ECO:0000256" key="7">
    <source>
        <dbReference type="ARBA" id="ARBA00022692"/>
    </source>
</evidence>
<dbReference type="Gene3D" id="3.30.450.20">
    <property type="entry name" value="PAS domain"/>
    <property type="match status" value="2"/>
</dbReference>
<keyword evidence="11 18" id="KW-1133">Transmembrane helix</keyword>
<comment type="subunit">
    <text evidence="14">At low DSF concentrations, interacts with RpfF.</text>
</comment>
<dbReference type="SMART" id="SM00086">
    <property type="entry name" value="PAC"/>
    <property type="match status" value="2"/>
</dbReference>
<dbReference type="PATRIC" id="fig|1056511.3.peg.2397"/>
<name>L8JEI2_9GAMM</name>
<dbReference type="Gene3D" id="2.10.70.100">
    <property type="match status" value="1"/>
</dbReference>
<dbReference type="Gene3D" id="3.30.565.10">
    <property type="entry name" value="Histidine kinase-like ATPase, C-terminal domain"/>
    <property type="match status" value="1"/>
</dbReference>
<comment type="subcellular location">
    <subcellularLocation>
        <location evidence="2">Cell membrane</location>
        <topology evidence="2">Multi-pass membrane protein</topology>
    </subcellularLocation>
</comment>
<dbReference type="PROSITE" id="PS50110">
    <property type="entry name" value="RESPONSE_REGULATORY"/>
    <property type="match status" value="1"/>
</dbReference>
<dbReference type="InterPro" id="IPR035965">
    <property type="entry name" value="PAS-like_dom_sf"/>
</dbReference>
<dbReference type="PROSITE" id="PS50109">
    <property type="entry name" value="HIS_KIN"/>
    <property type="match status" value="1"/>
</dbReference>
<feature type="domain" description="Response regulatory" evidence="20">
    <location>
        <begin position="756"/>
        <end position="876"/>
    </location>
</feature>
<accession>L8JEI2</accession>
<dbReference type="InterPro" id="IPR003661">
    <property type="entry name" value="HisK_dim/P_dom"/>
</dbReference>
<evidence type="ECO:0000256" key="17">
    <source>
        <dbReference type="PROSITE-ProRule" id="PRU00169"/>
    </source>
</evidence>
<evidence type="ECO:0000256" key="9">
    <source>
        <dbReference type="ARBA" id="ARBA00022777"/>
    </source>
</evidence>
<proteinExistence type="predicted"/>
<keyword evidence="9 24" id="KW-0418">Kinase</keyword>
<dbReference type="InterPro" id="IPR036890">
    <property type="entry name" value="HATPase_C_sf"/>
</dbReference>
<comment type="catalytic activity">
    <reaction evidence="1">
        <text>ATP + protein L-histidine = ADP + protein N-phospho-L-histidine.</text>
        <dbReference type="EC" id="2.7.13.3"/>
    </reaction>
</comment>
<dbReference type="SUPFAM" id="SSF52172">
    <property type="entry name" value="CheY-like"/>
    <property type="match status" value="1"/>
</dbReference>
<dbReference type="InterPro" id="IPR013655">
    <property type="entry name" value="PAS_fold_3"/>
</dbReference>
<dbReference type="PANTHER" id="PTHR45339:SF1">
    <property type="entry name" value="HYBRID SIGNAL TRANSDUCTION HISTIDINE KINASE J"/>
    <property type="match status" value="1"/>
</dbReference>
<dbReference type="CDD" id="cd16922">
    <property type="entry name" value="HATPase_EvgS-ArcB-TorS-like"/>
    <property type="match status" value="1"/>
</dbReference>
<dbReference type="PROSITE" id="PS50112">
    <property type="entry name" value="PAS"/>
    <property type="match status" value="1"/>
</dbReference>
<feature type="domain" description="PAC" evidence="22">
    <location>
        <begin position="298"/>
        <end position="350"/>
    </location>
</feature>
<dbReference type="PANTHER" id="PTHR45339">
    <property type="entry name" value="HYBRID SIGNAL TRANSDUCTION HISTIDINE KINASE J"/>
    <property type="match status" value="1"/>
</dbReference>
<organism evidence="24 25">
    <name type="scientific">Photobacterium marinum</name>
    <dbReference type="NCBI Taxonomy" id="1056511"/>
    <lineage>
        <taxon>Bacteria</taxon>
        <taxon>Pseudomonadati</taxon>
        <taxon>Pseudomonadota</taxon>
        <taxon>Gammaproteobacteria</taxon>
        <taxon>Vibrionales</taxon>
        <taxon>Vibrionaceae</taxon>
        <taxon>Photobacterium</taxon>
    </lineage>
</organism>
<dbReference type="FunFam" id="3.30.565.10:FF:000010">
    <property type="entry name" value="Sensor histidine kinase RcsC"/>
    <property type="match status" value="1"/>
</dbReference>
<dbReference type="NCBIfam" id="TIGR00229">
    <property type="entry name" value="sensory_box"/>
    <property type="match status" value="1"/>
</dbReference>
<dbReference type="InterPro" id="IPR000700">
    <property type="entry name" value="PAS-assoc_C"/>
</dbReference>
<dbReference type="InterPro" id="IPR004358">
    <property type="entry name" value="Sig_transdc_His_kin-like_C"/>
</dbReference>
<dbReference type="SUPFAM" id="SSF55874">
    <property type="entry name" value="ATPase domain of HSP90 chaperone/DNA topoisomerase II/histidine kinase"/>
    <property type="match status" value="1"/>
</dbReference>
<evidence type="ECO:0000256" key="6">
    <source>
        <dbReference type="ARBA" id="ARBA00022679"/>
    </source>
</evidence>
<dbReference type="InterPro" id="IPR036097">
    <property type="entry name" value="HisK_dim/P_sf"/>
</dbReference>
<dbReference type="Pfam" id="PF02518">
    <property type="entry name" value="HATPase_c"/>
    <property type="match status" value="1"/>
</dbReference>
<keyword evidence="4" id="KW-1003">Cell membrane</keyword>
<evidence type="ECO:0000259" key="22">
    <source>
        <dbReference type="PROSITE" id="PS50113"/>
    </source>
</evidence>
<dbReference type="PROSITE" id="PS50113">
    <property type="entry name" value="PAC"/>
    <property type="match status" value="2"/>
</dbReference>
<comment type="caution">
    <text evidence="24">The sequence shown here is derived from an EMBL/GenBank/DDBJ whole genome shotgun (WGS) entry which is preliminary data.</text>
</comment>
<dbReference type="Gene3D" id="1.20.120.160">
    <property type="entry name" value="HPT domain"/>
    <property type="match status" value="1"/>
</dbReference>
<feature type="domain" description="PAS" evidence="21">
    <location>
        <begin position="89"/>
        <end position="159"/>
    </location>
</feature>
<dbReference type="SUPFAM" id="SSF47226">
    <property type="entry name" value="Histidine-containing phosphotransfer domain, HPT domain"/>
    <property type="match status" value="1"/>
</dbReference>
<dbReference type="InterPro" id="IPR036641">
    <property type="entry name" value="HPT_dom_sf"/>
</dbReference>
<dbReference type="PROSITE" id="PS50894">
    <property type="entry name" value="HPT"/>
    <property type="match status" value="1"/>
</dbReference>
<dbReference type="GO" id="GO:0000155">
    <property type="term" value="F:phosphorelay sensor kinase activity"/>
    <property type="evidence" value="ECO:0007669"/>
    <property type="project" value="InterPro"/>
</dbReference>
<evidence type="ECO:0000256" key="10">
    <source>
        <dbReference type="ARBA" id="ARBA00022840"/>
    </source>
</evidence>
<evidence type="ECO:0000313" key="25">
    <source>
        <dbReference type="Proteomes" id="UP000011134"/>
    </source>
</evidence>
<dbReference type="CDD" id="cd00082">
    <property type="entry name" value="HisKA"/>
    <property type="match status" value="1"/>
</dbReference>
<gene>
    <name evidence="24" type="ORF">C942_00904</name>
</gene>
<evidence type="ECO:0000256" key="12">
    <source>
        <dbReference type="ARBA" id="ARBA00023012"/>
    </source>
</evidence>
<dbReference type="SUPFAM" id="SSF47384">
    <property type="entry name" value="Homodimeric domain of signal transducing histidine kinase"/>
    <property type="match status" value="1"/>
</dbReference>
<evidence type="ECO:0000259" key="23">
    <source>
        <dbReference type="PROSITE" id="PS50894"/>
    </source>
</evidence>
<evidence type="ECO:0000259" key="21">
    <source>
        <dbReference type="PROSITE" id="PS50112"/>
    </source>
</evidence>
<evidence type="ECO:0000256" key="15">
    <source>
        <dbReference type="ARBA" id="ARBA00068150"/>
    </source>
</evidence>
<feature type="domain" description="PAC" evidence="22">
    <location>
        <begin position="163"/>
        <end position="215"/>
    </location>
</feature>
<evidence type="ECO:0000259" key="20">
    <source>
        <dbReference type="PROSITE" id="PS50110"/>
    </source>
</evidence>
<keyword evidence="25" id="KW-1185">Reference proteome</keyword>
<evidence type="ECO:0000313" key="24">
    <source>
        <dbReference type="EMBL" id="ELR65817.1"/>
    </source>
</evidence>
<dbReference type="InterPro" id="IPR008207">
    <property type="entry name" value="Sig_transdc_His_kin_Hpt_dom"/>
</dbReference>
<sequence>MLIGLVLAVSGYAIVSIVLHSDAEPLKRADLFVLSVSFLNLLCILGLGGLFVFSLRTLLKKHAESSPGTPERNGTEQLSCSDSDAEIEHEIFYRAAFVQAAVGIAQVDINGRWIDVNQRLCDTLGYEKEELLQTNFQALTHPDDLKYDLNMLQKVLSDEIKTYRLDKRFYTKQGKEIWISLAVSLVRDLEHKPKYFISIVEDITKRKKFEFELEESKRLREQLLRGRDLASEAGGISNWTWDIVSNDLIWDERMYEIYGVAEAEGGLDYNTWRERVHPDDLVTTEQNLKETIEKFVPFSAEFRIFHKQSGEIRWVKAAADVVTENGKAIKMFGVNLDMTEERLTQIALEKEGHSARQASEAKSNFLATMSHEIRTPMNGVIGMIDLLRETKLNLDQKRMIGTIRESAFSLLEIINGILDFSKIESGKMELDLSPVSLLAIIERCVEGLWGHAVNQNVKVYIIPDFNTPAYLLLDPIRIRQVIINILGNAIKFSQCRNKQGVVFVRTATLTSLENRFCIGIEVIDNGVGMTESQITKLFQPFTQADSSTTRKYGGTGLGLSITKSFVDLMNGYIDVESKPESGSAFNIVIPVNTDSVSEKEFSNVNLSGVNAFVALTDENLTKVVCNILEQMGCCYFKFDEFETVTSIGNYIDNSIDVVIVDRESTANKFMKVSDNHSSDWPRFLILNEQLASDRSEVRGNTYIASCQPLKPSEFVHALSVITDRNNPAYGLLQSTAQDPEISFSQYENDIEDYDSLILVAEDQPTNQDVIGQQLSRLGYHFEMANDGFEALEKWRTGRFGIVLTDCHMPNMDGWELTAEIRKEEQDHQLPKRTVVIAITANALVGEADHCLESGMDDYLSKPVELNKLRNKLALWIGRLSQEGDASSSQNISPEFLNAEVNHSAVTEYDVVNHPPIDYEQLKEILGTDEQDVINSILSSYQICLDDYFSEVKDAIAHHDSEQLRQSSHAAKGASNSSGVGSLGVIFKELEILARDKNWDEISKIEPGLKQEIERVENYIKKEHVS</sequence>
<evidence type="ECO:0000259" key="19">
    <source>
        <dbReference type="PROSITE" id="PS50109"/>
    </source>
</evidence>
<feature type="modified residue" description="4-aspartylphosphate" evidence="17">
    <location>
        <position position="805"/>
    </location>
</feature>
<reference evidence="24 25" key="1">
    <citation type="submission" date="2012-12" db="EMBL/GenBank/DDBJ databases">
        <title>Genome Assembly of Photobacterium sp. AK15.</title>
        <authorList>
            <person name="Khatri I."/>
            <person name="Vaidya B."/>
            <person name="Srinivas T.N.R."/>
            <person name="Subramanian S."/>
            <person name="Pinnaka A."/>
        </authorList>
    </citation>
    <scope>NUCLEOTIDE SEQUENCE [LARGE SCALE GENOMIC DNA]</scope>
    <source>
        <strain evidence="24 25">AK15</strain>
    </source>
</reference>
<evidence type="ECO:0000256" key="2">
    <source>
        <dbReference type="ARBA" id="ARBA00004651"/>
    </source>
</evidence>
<feature type="domain" description="HPt" evidence="23">
    <location>
        <begin position="929"/>
        <end position="1025"/>
    </location>
</feature>
<feature type="domain" description="Histidine kinase" evidence="19">
    <location>
        <begin position="368"/>
        <end position="593"/>
    </location>
</feature>
<evidence type="ECO:0000256" key="14">
    <source>
        <dbReference type="ARBA" id="ARBA00064003"/>
    </source>
</evidence>
<dbReference type="InterPro" id="IPR001610">
    <property type="entry name" value="PAC"/>
</dbReference>
<dbReference type="PRINTS" id="PR00344">
    <property type="entry name" value="BCTRLSENSOR"/>
</dbReference>
<feature type="modified residue" description="Phosphohistidine" evidence="16">
    <location>
        <position position="968"/>
    </location>
</feature>
<evidence type="ECO:0000256" key="3">
    <source>
        <dbReference type="ARBA" id="ARBA00012438"/>
    </source>
</evidence>
<dbReference type="SMART" id="SM00388">
    <property type="entry name" value="HisKA"/>
    <property type="match status" value="1"/>
</dbReference>
<dbReference type="FunFam" id="1.10.287.130:FF:000002">
    <property type="entry name" value="Two-component osmosensing histidine kinase"/>
    <property type="match status" value="1"/>
</dbReference>
<dbReference type="InterPro" id="IPR000014">
    <property type="entry name" value="PAS"/>
</dbReference>
<dbReference type="GO" id="GO:0005886">
    <property type="term" value="C:plasma membrane"/>
    <property type="evidence" value="ECO:0007669"/>
    <property type="project" value="UniProtKB-SubCell"/>
</dbReference>
<evidence type="ECO:0000256" key="5">
    <source>
        <dbReference type="ARBA" id="ARBA00022553"/>
    </source>
</evidence>
<keyword evidence="6" id="KW-0808">Transferase</keyword>
<keyword evidence="13 18" id="KW-0472">Membrane</keyword>
<dbReference type="Pfam" id="PF08447">
    <property type="entry name" value="PAS_3"/>
    <property type="match status" value="2"/>
</dbReference>
<dbReference type="Pfam" id="PF00512">
    <property type="entry name" value="HisKA"/>
    <property type="match status" value="1"/>
</dbReference>
<evidence type="ECO:0000256" key="1">
    <source>
        <dbReference type="ARBA" id="ARBA00000085"/>
    </source>
</evidence>
<dbReference type="InterPro" id="IPR003594">
    <property type="entry name" value="HATPase_dom"/>
</dbReference>
<evidence type="ECO:0000256" key="13">
    <source>
        <dbReference type="ARBA" id="ARBA00023136"/>
    </source>
</evidence>
<dbReference type="InterPro" id="IPR005467">
    <property type="entry name" value="His_kinase_dom"/>
</dbReference>
<keyword evidence="10" id="KW-0067">ATP-binding</keyword>
<dbReference type="Gene3D" id="3.40.50.2300">
    <property type="match status" value="1"/>
</dbReference>
<keyword evidence="5 17" id="KW-0597">Phosphoprotein</keyword>